<dbReference type="AlphaFoldDB" id="A0A2J6RGM5"/>
<gene>
    <name evidence="2" type="ORF">L207DRAFT_586010</name>
</gene>
<dbReference type="PANTHER" id="PTHR35910:SF6">
    <property type="entry name" value="2EXR DOMAIN-CONTAINING PROTEIN"/>
    <property type="match status" value="1"/>
</dbReference>
<evidence type="ECO:0000259" key="1">
    <source>
        <dbReference type="Pfam" id="PF20150"/>
    </source>
</evidence>
<proteinExistence type="predicted"/>
<name>A0A2J6RGM5_HYAVF</name>
<evidence type="ECO:0000313" key="3">
    <source>
        <dbReference type="Proteomes" id="UP000235786"/>
    </source>
</evidence>
<dbReference type="PANTHER" id="PTHR35910">
    <property type="entry name" value="2EXR DOMAIN-CONTAINING PROTEIN"/>
    <property type="match status" value="1"/>
</dbReference>
<reference evidence="2 3" key="1">
    <citation type="submission" date="2016-04" db="EMBL/GenBank/DDBJ databases">
        <title>A degradative enzymes factory behind the ericoid mycorrhizal symbiosis.</title>
        <authorList>
            <consortium name="DOE Joint Genome Institute"/>
            <person name="Martino E."/>
            <person name="Morin E."/>
            <person name="Grelet G."/>
            <person name="Kuo A."/>
            <person name="Kohler A."/>
            <person name="Daghino S."/>
            <person name="Barry K."/>
            <person name="Choi C."/>
            <person name="Cichocki N."/>
            <person name="Clum A."/>
            <person name="Copeland A."/>
            <person name="Hainaut M."/>
            <person name="Haridas S."/>
            <person name="Labutti K."/>
            <person name="Lindquist E."/>
            <person name="Lipzen A."/>
            <person name="Khouja H.-R."/>
            <person name="Murat C."/>
            <person name="Ohm R."/>
            <person name="Olson A."/>
            <person name="Spatafora J."/>
            <person name="Veneault-Fourrey C."/>
            <person name="Henrissat B."/>
            <person name="Grigoriev I."/>
            <person name="Martin F."/>
            <person name="Perotto S."/>
        </authorList>
    </citation>
    <scope>NUCLEOTIDE SEQUENCE [LARGE SCALE GENOMIC DNA]</scope>
    <source>
        <strain evidence="2 3">F</strain>
    </source>
</reference>
<dbReference type="EMBL" id="KZ613949">
    <property type="protein sequence ID" value="PMD37674.1"/>
    <property type="molecule type" value="Genomic_DNA"/>
</dbReference>
<organism evidence="2 3">
    <name type="scientific">Hyaloscypha variabilis (strain UAMH 11265 / GT02V1 / F)</name>
    <name type="common">Meliniomyces variabilis</name>
    <dbReference type="NCBI Taxonomy" id="1149755"/>
    <lineage>
        <taxon>Eukaryota</taxon>
        <taxon>Fungi</taxon>
        <taxon>Dikarya</taxon>
        <taxon>Ascomycota</taxon>
        <taxon>Pezizomycotina</taxon>
        <taxon>Leotiomycetes</taxon>
        <taxon>Helotiales</taxon>
        <taxon>Hyaloscyphaceae</taxon>
        <taxon>Hyaloscypha</taxon>
        <taxon>Hyaloscypha variabilis</taxon>
    </lineage>
</organism>
<protein>
    <recommendedName>
        <fullName evidence="1">2EXR domain-containing protein</fullName>
    </recommendedName>
</protein>
<dbReference type="Proteomes" id="UP000235786">
    <property type="component" value="Unassembled WGS sequence"/>
</dbReference>
<sequence length="143" mass="15951">MDRTSLTKGIGPRVIRLSLKLNLAYNPDLDYAKYEQCDVIAKSAVPALLHACHEARIVALQVYKQAFASRLRDAVYFDFNQDILFGKYNVISAFSAKGEKVENAIPAQEEPIRRLMISDTQPGAIVVAVPLRTATFMHSPSRL</sequence>
<dbReference type="Pfam" id="PF20150">
    <property type="entry name" value="2EXR"/>
    <property type="match status" value="1"/>
</dbReference>
<evidence type="ECO:0000313" key="2">
    <source>
        <dbReference type="EMBL" id="PMD37674.1"/>
    </source>
</evidence>
<dbReference type="InterPro" id="IPR045518">
    <property type="entry name" value="2EXR"/>
</dbReference>
<accession>A0A2J6RGM5</accession>
<dbReference type="OrthoDB" id="3439599at2759"/>
<keyword evidence="3" id="KW-1185">Reference proteome</keyword>
<feature type="domain" description="2EXR" evidence="1">
    <location>
        <begin position="11"/>
        <end position="84"/>
    </location>
</feature>